<dbReference type="SUPFAM" id="SSF46785">
    <property type="entry name" value="Winged helix' DNA-binding domain"/>
    <property type="match status" value="1"/>
</dbReference>
<dbReference type="OrthoDB" id="9813134at2"/>
<dbReference type="InterPro" id="IPR004256">
    <property type="entry name" value="DUF234"/>
</dbReference>
<dbReference type="Pfam" id="PF03008">
    <property type="entry name" value="DUF234"/>
    <property type="match status" value="1"/>
</dbReference>
<evidence type="ECO:0000313" key="3">
    <source>
        <dbReference type="EMBL" id="KAE8126743.1"/>
    </source>
</evidence>
<dbReference type="SUPFAM" id="SSF52540">
    <property type="entry name" value="P-loop containing nucleoside triphosphate hydrolases"/>
    <property type="match status" value="1"/>
</dbReference>
<dbReference type="Pfam" id="PF01637">
    <property type="entry name" value="ATPase_2"/>
    <property type="match status" value="1"/>
</dbReference>
<feature type="domain" description="ATPase" evidence="1">
    <location>
        <begin position="3"/>
        <end position="209"/>
    </location>
</feature>
<dbReference type="InterPro" id="IPR036390">
    <property type="entry name" value="WH_DNA-bd_sf"/>
</dbReference>
<proteinExistence type="predicted"/>
<keyword evidence="3" id="KW-0067">ATP-binding</keyword>
<keyword evidence="3" id="KW-0547">Nucleotide-binding</keyword>
<reference evidence="3 4" key="1">
    <citation type="submission" date="2018-04" db="EMBL/GenBank/DDBJ databases">
        <authorList>
            <person name="Eckel V.P."/>
            <person name="Vogel R.F."/>
        </authorList>
    </citation>
    <scope>NUCLEOTIDE SEQUENCE [LARGE SCALE GENOMIC DNA]</scope>
    <source>
        <strain evidence="4">TMW 2.1764</strain>
    </source>
</reference>
<keyword evidence="4" id="KW-1185">Reference proteome</keyword>
<protein>
    <submittedName>
        <fullName evidence="3">ATP-binding protein</fullName>
    </submittedName>
</protein>
<dbReference type="EMBL" id="QDAG01000011">
    <property type="protein sequence ID" value="KAE8126743.1"/>
    <property type="molecule type" value="Genomic_DNA"/>
</dbReference>
<dbReference type="Proteomes" id="UP000325415">
    <property type="component" value="Unassembled WGS sequence"/>
</dbReference>
<dbReference type="RefSeq" id="WP_152581588.1">
    <property type="nucleotide sequence ID" value="NZ_JALCMD010000003.1"/>
</dbReference>
<evidence type="ECO:0000259" key="2">
    <source>
        <dbReference type="Pfam" id="PF03008"/>
    </source>
</evidence>
<dbReference type="GO" id="GO:0005524">
    <property type="term" value="F:ATP binding"/>
    <property type="evidence" value="ECO:0007669"/>
    <property type="project" value="UniProtKB-KW"/>
</dbReference>
<dbReference type="GeneID" id="78128046"/>
<organism evidence="3 4">
    <name type="scientific">Bifidobacterium tibiigranuli</name>
    <dbReference type="NCBI Taxonomy" id="2172043"/>
    <lineage>
        <taxon>Bacteria</taxon>
        <taxon>Bacillati</taxon>
        <taxon>Actinomycetota</taxon>
        <taxon>Actinomycetes</taxon>
        <taxon>Bifidobacteriales</taxon>
        <taxon>Bifidobacteriaceae</taxon>
        <taxon>Bifidobacterium</taxon>
    </lineage>
</organism>
<dbReference type="InterPro" id="IPR011579">
    <property type="entry name" value="ATPase_dom"/>
</dbReference>
<dbReference type="Gene3D" id="3.40.50.300">
    <property type="entry name" value="P-loop containing nucleotide triphosphate hydrolases"/>
    <property type="match status" value="1"/>
</dbReference>
<dbReference type="InterPro" id="IPR027417">
    <property type="entry name" value="P-loop_NTPase"/>
</dbReference>
<comment type="caution">
    <text evidence="3">The sequence shown here is derived from an EMBL/GenBank/DDBJ whole genome shotgun (WGS) entry which is preliminary data.</text>
</comment>
<dbReference type="AlphaFoldDB" id="A0A5N6RWL9"/>
<gene>
    <name evidence="3" type="ORF">DDE84_10180</name>
</gene>
<evidence type="ECO:0000313" key="4">
    <source>
        <dbReference type="Proteomes" id="UP000325415"/>
    </source>
</evidence>
<feature type="domain" description="DUF234" evidence="2">
    <location>
        <begin position="317"/>
        <end position="421"/>
    </location>
</feature>
<sequence>MAFIGREYELQTLNRLADQPGFHMCVVYGRRRIGKTALLSRFCENRKSLWFTAREQSSAGNLRDFSQAIYRFFSIPTEAGSMANWVDALNFIAQQAKKQLDQPFVFVFDEFPYAALSERSLPSIFQIAIDHVFKDTNVTLILCGSNEGFMESDVLSSKSPLYGRRNAQIKLQAFDMFDAVKFLPTASSWEDKVNYYAALGGTPYYLEQIDHSLSFAQNIANLCFSMSGILYEEPAMLMRQELREPALYNSLLDAIGAGCTKPKEIAEHAGVDHNSVGAYLKTLQSLGLIERTVPFGDNPASSRKGLWGFRDPFFAYWYRFVSPATALIETSTAQAAAHYATSGEVFSTYVGHQFESICLQWLLRQCRQGPIDFSPTSYGRWWGNDSEARARADIDIVMADSLHRTVLLGECKWRNSINETEAIETLKRREKLISTKGRRSYYFFTKNPPASSTRDKSNLDPSLTIVDAATMLADQNEPHS</sequence>
<evidence type="ECO:0000259" key="1">
    <source>
        <dbReference type="Pfam" id="PF01637"/>
    </source>
</evidence>
<name>A0A5N6RWL9_9BIFI</name>
<dbReference type="PANTHER" id="PTHR34704:SF2">
    <property type="entry name" value="ATPASE"/>
    <property type="match status" value="1"/>
</dbReference>
<dbReference type="PANTHER" id="PTHR34704">
    <property type="entry name" value="ATPASE"/>
    <property type="match status" value="1"/>
</dbReference>
<accession>A0A5N6RWL9</accession>